<keyword evidence="5" id="KW-0496">Mitochondrion</keyword>
<dbReference type="GO" id="GO:0005840">
    <property type="term" value="C:ribosome"/>
    <property type="evidence" value="ECO:0007669"/>
    <property type="project" value="UniProtKB-KW"/>
</dbReference>
<proteinExistence type="inferred from homology"/>
<organism evidence="11 12">
    <name type="scientific">Temnothorax longispinosus</name>
    <dbReference type="NCBI Taxonomy" id="300112"/>
    <lineage>
        <taxon>Eukaryota</taxon>
        <taxon>Metazoa</taxon>
        <taxon>Ecdysozoa</taxon>
        <taxon>Arthropoda</taxon>
        <taxon>Hexapoda</taxon>
        <taxon>Insecta</taxon>
        <taxon>Pterygota</taxon>
        <taxon>Neoptera</taxon>
        <taxon>Endopterygota</taxon>
        <taxon>Hymenoptera</taxon>
        <taxon>Apocrita</taxon>
        <taxon>Aculeata</taxon>
        <taxon>Formicoidea</taxon>
        <taxon>Formicidae</taxon>
        <taxon>Myrmicinae</taxon>
        <taxon>Temnothorax</taxon>
    </lineage>
</organism>
<evidence type="ECO:0000256" key="9">
    <source>
        <dbReference type="PROSITE-ProRule" id="PRU00266"/>
    </source>
</evidence>
<accession>A0A4S2KWQ6</accession>
<feature type="domain" description="DRBM" evidence="10">
    <location>
        <begin position="125"/>
        <end position="195"/>
    </location>
</feature>
<name>A0A4S2KWQ6_9HYME</name>
<evidence type="ECO:0000256" key="1">
    <source>
        <dbReference type="ARBA" id="ARBA00004173"/>
    </source>
</evidence>
<dbReference type="Gene3D" id="3.30.160.20">
    <property type="match status" value="1"/>
</dbReference>
<keyword evidence="3" id="KW-0809">Transit peptide</keyword>
<dbReference type="InterPro" id="IPR014720">
    <property type="entry name" value="dsRBD_dom"/>
</dbReference>
<dbReference type="InterPro" id="IPR044444">
    <property type="entry name" value="Ribosomal_mL44_DSRM_metazoa"/>
</dbReference>
<evidence type="ECO:0000259" key="10">
    <source>
        <dbReference type="PROSITE" id="PS50137"/>
    </source>
</evidence>
<dbReference type="CDD" id="cd19874">
    <property type="entry name" value="DSRM_MRPL44"/>
    <property type="match status" value="1"/>
</dbReference>
<gene>
    <name evidence="11" type="ORF">DBV15_00367</name>
</gene>
<evidence type="ECO:0000256" key="3">
    <source>
        <dbReference type="ARBA" id="ARBA00022946"/>
    </source>
</evidence>
<dbReference type="GO" id="GO:0003725">
    <property type="term" value="F:double-stranded RNA binding"/>
    <property type="evidence" value="ECO:0007669"/>
    <property type="project" value="InterPro"/>
</dbReference>
<keyword evidence="6" id="KW-0687">Ribonucleoprotein</keyword>
<dbReference type="EMBL" id="QBLH01000831">
    <property type="protein sequence ID" value="TGZ54096.1"/>
    <property type="molecule type" value="Genomic_DNA"/>
</dbReference>
<dbReference type="InterPro" id="IPR055189">
    <property type="entry name" value="RM44_endonuclase"/>
</dbReference>
<dbReference type="GO" id="GO:0004525">
    <property type="term" value="F:ribonuclease III activity"/>
    <property type="evidence" value="ECO:0007669"/>
    <property type="project" value="InterPro"/>
</dbReference>
<dbReference type="SUPFAM" id="SSF54768">
    <property type="entry name" value="dsRNA-binding domain-like"/>
    <property type="match status" value="1"/>
</dbReference>
<keyword evidence="2 9" id="KW-0694">RNA-binding</keyword>
<dbReference type="GO" id="GO:0005739">
    <property type="term" value="C:mitochondrion"/>
    <property type="evidence" value="ECO:0007669"/>
    <property type="project" value="UniProtKB-SubCell"/>
</dbReference>
<dbReference type="AlphaFoldDB" id="A0A4S2KWQ6"/>
<evidence type="ECO:0000256" key="2">
    <source>
        <dbReference type="ARBA" id="ARBA00022884"/>
    </source>
</evidence>
<dbReference type="STRING" id="300112.A0A4S2KWQ6"/>
<evidence type="ECO:0000256" key="7">
    <source>
        <dbReference type="ARBA" id="ARBA00024034"/>
    </source>
</evidence>
<comment type="caution">
    <text evidence="11">The sequence shown here is derived from an EMBL/GenBank/DDBJ whole genome shotgun (WGS) entry which is preliminary data.</text>
</comment>
<evidence type="ECO:0000256" key="5">
    <source>
        <dbReference type="ARBA" id="ARBA00023128"/>
    </source>
</evidence>
<dbReference type="GO" id="GO:0006396">
    <property type="term" value="P:RNA processing"/>
    <property type="evidence" value="ECO:0007669"/>
    <property type="project" value="InterPro"/>
</dbReference>
<evidence type="ECO:0000313" key="11">
    <source>
        <dbReference type="EMBL" id="TGZ54096.1"/>
    </source>
</evidence>
<protein>
    <recommendedName>
        <fullName evidence="8">Large ribosomal subunit protein mL44</fullName>
    </recommendedName>
</protein>
<evidence type="ECO:0000256" key="4">
    <source>
        <dbReference type="ARBA" id="ARBA00022980"/>
    </source>
</evidence>
<dbReference type="SUPFAM" id="SSF69065">
    <property type="entry name" value="RNase III domain-like"/>
    <property type="match status" value="1"/>
</dbReference>
<comment type="subcellular location">
    <subcellularLocation>
        <location evidence="1">Mitochondrion</location>
    </subcellularLocation>
</comment>
<dbReference type="Pfam" id="PF22892">
    <property type="entry name" value="DSRM_MRPL44"/>
    <property type="match status" value="1"/>
</dbReference>
<keyword evidence="4 11" id="KW-0689">Ribosomal protein</keyword>
<dbReference type="PROSITE" id="PS50137">
    <property type="entry name" value="DS_RBD"/>
    <property type="match status" value="1"/>
</dbReference>
<dbReference type="Proteomes" id="UP000310200">
    <property type="component" value="Unassembled WGS sequence"/>
</dbReference>
<dbReference type="Gene3D" id="1.10.1520.10">
    <property type="entry name" value="Ribonuclease III domain"/>
    <property type="match status" value="1"/>
</dbReference>
<reference evidence="11 12" key="1">
    <citation type="journal article" date="2019" name="Philos. Trans. R. Soc. Lond., B, Biol. Sci.">
        <title>Ant behaviour and brain gene expression of defending hosts depend on the ecological success of the intruding social parasite.</title>
        <authorList>
            <person name="Kaur R."/>
            <person name="Stoldt M."/>
            <person name="Jongepier E."/>
            <person name="Feldmeyer B."/>
            <person name="Menzel F."/>
            <person name="Bornberg-Bauer E."/>
            <person name="Foitzik S."/>
        </authorList>
    </citation>
    <scope>NUCLEOTIDE SEQUENCE [LARGE SCALE GENOMIC DNA]</scope>
    <source>
        <tissue evidence="11">Whole body</tissue>
    </source>
</reference>
<dbReference type="GO" id="GO:1990904">
    <property type="term" value="C:ribonucleoprotein complex"/>
    <property type="evidence" value="ECO:0007669"/>
    <property type="project" value="UniProtKB-KW"/>
</dbReference>
<dbReference type="InterPro" id="IPR036389">
    <property type="entry name" value="RNase_III_sf"/>
</dbReference>
<sequence length="213" mass="23406">MGIEDPVLAVQDNAELIRDGEKLTSEIVQNYLVQVLPHASEDVIILLHDYLLSEEILAKAAFHIGTKDIILTEAMAQKTLADTFLALVAALAKSVDANHAATFVRDFLIVTLAEKDLTEIWNPARPVELLNDVLRKQNRSPAEPRLIAQAGQNTLEVAYHVAMYSDKQFLGSGFGQTIQEAKDVAAINVLSRIFGLLDSSKPIQFNKTINLSS</sequence>
<evidence type="ECO:0000313" key="12">
    <source>
        <dbReference type="Proteomes" id="UP000310200"/>
    </source>
</evidence>
<dbReference type="Pfam" id="PF22935">
    <property type="entry name" value="RM44_endonuclase"/>
    <property type="match status" value="1"/>
</dbReference>
<evidence type="ECO:0000256" key="6">
    <source>
        <dbReference type="ARBA" id="ARBA00023274"/>
    </source>
</evidence>
<dbReference type="GO" id="GO:0010468">
    <property type="term" value="P:regulation of gene expression"/>
    <property type="evidence" value="ECO:0007669"/>
    <property type="project" value="UniProtKB-ARBA"/>
</dbReference>
<comment type="similarity">
    <text evidence="7">Belongs to the ribonuclease III family. Mitochondrion-specific ribosomal protein mL44 subfamily.</text>
</comment>
<keyword evidence="12" id="KW-1185">Reference proteome</keyword>
<evidence type="ECO:0000256" key="8">
    <source>
        <dbReference type="ARBA" id="ARBA00035187"/>
    </source>
</evidence>